<dbReference type="Proteomes" id="UP000325003">
    <property type="component" value="Unassembled WGS sequence"/>
</dbReference>
<accession>A0A5B1LG84</accession>
<proteinExistence type="predicted"/>
<feature type="compositionally biased region" description="Basic and acidic residues" evidence="1">
    <location>
        <begin position="29"/>
        <end position="41"/>
    </location>
</feature>
<protein>
    <submittedName>
        <fullName evidence="3">Protein phosphatase 2C domain-containing protein</fullName>
    </submittedName>
</protein>
<comment type="caution">
    <text evidence="3">The sequence shown here is derived from an EMBL/GenBank/DDBJ whole genome shotgun (WGS) entry which is preliminary data.</text>
</comment>
<evidence type="ECO:0000256" key="1">
    <source>
        <dbReference type="SAM" id="MobiDB-lite"/>
    </source>
</evidence>
<dbReference type="SUPFAM" id="SSF81606">
    <property type="entry name" value="PP2C-like"/>
    <property type="match status" value="1"/>
</dbReference>
<evidence type="ECO:0000313" key="4">
    <source>
        <dbReference type="Proteomes" id="UP000325003"/>
    </source>
</evidence>
<feature type="domain" description="PPM-type phosphatase" evidence="2">
    <location>
        <begin position="60"/>
        <end position="295"/>
    </location>
</feature>
<evidence type="ECO:0000259" key="2">
    <source>
        <dbReference type="Pfam" id="PF13672"/>
    </source>
</evidence>
<dbReference type="InterPro" id="IPR036457">
    <property type="entry name" value="PPM-type-like_dom_sf"/>
</dbReference>
<dbReference type="EMBL" id="VUJV01000003">
    <property type="protein sequence ID" value="KAA1418699.1"/>
    <property type="molecule type" value="Genomic_DNA"/>
</dbReference>
<sequence>MHRLGVQGRQQGRVAAGGRRRRTHLRPAQPDRRSDLEHPRVTLEPPSGAPSWVVLSGSTIGSVHVRDHLPLQDSIHTWTNGVQAVVAVADGHGHRAHFRSDTGSALATVSAVEELRRVLGDLTDPETAADVVATAAAAIVDTWVAKVEHHIEANPYDGSDDRQAAALHDPLRPYGTTILAAAVTGDLLVVLQIGDGDSVIVTDQGEAMRAVPDDPQLDGLHTSSLCEPDPLSALRTAVIDTRVEDVALAFLCTDGFGTSRVDAEGWWRQTGEQLVDFGRTRGLDWMRDQLPGWLEEPAQIGGDDTSMVIIVRGDLGAGAGSGERPVDPHRTLTAELANTLERP</sequence>
<keyword evidence="4" id="KW-1185">Reference proteome</keyword>
<dbReference type="AlphaFoldDB" id="A0A5B1LG84"/>
<feature type="compositionally biased region" description="Low complexity" evidence="1">
    <location>
        <begin position="1"/>
        <end position="17"/>
    </location>
</feature>
<dbReference type="Pfam" id="PF13672">
    <property type="entry name" value="PP2C_2"/>
    <property type="match status" value="1"/>
</dbReference>
<organism evidence="3 4">
    <name type="scientific">Nocardioides humilatus</name>
    <dbReference type="NCBI Taxonomy" id="2607660"/>
    <lineage>
        <taxon>Bacteria</taxon>
        <taxon>Bacillati</taxon>
        <taxon>Actinomycetota</taxon>
        <taxon>Actinomycetes</taxon>
        <taxon>Propionibacteriales</taxon>
        <taxon>Nocardioidaceae</taxon>
        <taxon>Nocardioides</taxon>
    </lineage>
</organism>
<dbReference type="InterPro" id="IPR001932">
    <property type="entry name" value="PPM-type_phosphatase-like_dom"/>
</dbReference>
<dbReference type="Gene3D" id="3.60.40.10">
    <property type="entry name" value="PPM-type phosphatase domain"/>
    <property type="match status" value="1"/>
</dbReference>
<evidence type="ECO:0000313" key="3">
    <source>
        <dbReference type="EMBL" id="KAA1418699.1"/>
    </source>
</evidence>
<feature type="region of interest" description="Disordered" evidence="1">
    <location>
        <begin position="1"/>
        <end position="49"/>
    </location>
</feature>
<gene>
    <name evidence="3" type="ORF">F0U44_09385</name>
</gene>
<reference evidence="3 4" key="1">
    <citation type="submission" date="2019-09" db="EMBL/GenBank/DDBJ databases">
        <title>Nocardioides panacisoli sp. nov., isolated from the soil of a ginseng field.</title>
        <authorList>
            <person name="Cho C."/>
        </authorList>
    </citation>
    <scope>NUCLEOTIDE SEQUENCE [LARGE SCALE GENOMIC DNA]</scope>
    <source>
        <strain evidence="3 4">BN130099</strain>
    </source>
</reference>
<name>A0A5B1LG84_9ACTN</name>
<reference evidence="3 4" key="2">
    <citation type="submission" date="2019-09" db="EMBL/GenBank/DDBJ databases">
        <authorList>
            <person name="Jin C."/>
        </authorList>
    </citation>
    <scope>NUCLEOTIDE SEQUENCE [LARGE SCALE GENOMIC DNA]</scope>
    <source>
        <strain evidence="3 4">BN130099</strain>
    </source>
</reference>